<dbReference type="EMBL" id="FOIN01000003">
    <property type="protein sequence ID" value="SET21183.1"/>
    <property type="molecule type" value="Genomic_DNA"/>
</dbReference>
<gene>
    <name evidence="1" type="ORF">SAMN04489758_103143</name>
</gene>
<accession>A0A1I0CNA5</accession>
<dbReference type="Proteomes" id="UP000198558">
    <property type="component" value="Unassembled WGS sequence"/>
</dbReference>
<keyword evidence="2" id="KW-1185">Reference proteome</keyword>
<dbReference type="AlphaFoldDB" id="A0A1I0CNA5"/>
<dbReference type="OrthoDB" id="2667318at2"/>
<reference evidence="2" key="1">
    <citation type="submission" date="2016-10" db="EMBL/GenBank/DDBJ databases">
        <authorList>
            <person name="Varghese N."/>
            <person name="Submissions S."/>
        </authorList>
    </citation>
    <scope>NUCLEOTIDE SEQUENCE [LARGE SCALE GENOMIC DNA]</scope>
    <source>
        <strain evidence="2">DSM 1551</strain>
    </source>
</reference>
<protein>
    <submittedName>
        <fullName evidence="1">Uncharacterized protein</fullName>
    </submittedName>
</protein>
<dbReference type="GeneID" id="78287597"/>
<evidence type="ECO:0000313" key="2">
    <source>
        <dbReference type="Proteomes" id="UP000198558"/>
    </source>
</evidence>
<name>A0A1I0CNA5_9FIRM</name>
<proteinExistence type="predicted"/>
<dbReference type="RefSeq" id="WP_092352273.1">
    <property type="nucleotide sequence ID" value="NZ_FOIN01000003.1"/>
</dbReference>
<evidence type="ECO:0000313" key="1">
    <source>
        <dbReference type="EMBL" id="SET21183.1"/>
    </source>
</evidence>
<organism evidence="1 2">
    <name type="scientific">Thomasclavelia cocleata</name>
    <dbReference type="NCBI Taxonomy" id="69824"/>
    <lineage>
        <taxon>Bacteria</taxon>
        <taxon>Bacillati</taxon>
        <taxon>Bacillota</taxon>
        <taxon>Erysipelotrichia</taxon>
        <taxon>Erysipelotrichales</taxon>
        <taxon>Coprobacillaceae</taxon>
        <taxon>Thomasclavelia</taxon>
    </lineage>
</organism>
<sequence>MKKAERIEKFNEAKQEYYQIIKDLPDLTGSEKQIVWATDIRKEIVACLDKQLEGYFDVRRLTSSIVQLKIVNIMLVKERSAKFYIDNRYMLKKGIDIASEKYAFEFIKVPDDFDGDCIDYLTSFVREGMDIDEIERMLKIKRWGVK</sequence>